<dbReference type="AlphaFoldDB" id="A0A3A8EZK4"/>
<reference evidence="1 2" key="1">
    <citation type="submission" date="2018-09" db="EMBL/GenBank/DDBJ databases">
        <title>The draft genome of Acinetobacter spp. strains.</title>
        <authorList>
            <person name="Qin J."/>
            <person name="Feng Y."/>
            <person name="Zong Z."/>
        </authorList>
    </citation>
    <scope>NUCLEOTIDE SEQUENCE [LARGE SCALE GENOMIC DNA]</scope>
    <source>
        <strain evidence="1 2">WCHAc060096</strain>
    </source>
</reference>
<name>A0A3A8EZK4_9GAMM</name>
<organism evidence="1 2">
    <name type="scientific">Acinetobacter guerrae</name>
    <dbReference type="NCBI Taxonomy" id="1843371"/>
    <lineage>
        <taxon>Bacteria</taxon>
        <taxon>Pseudomonadati</taxon>
        <taxon>Pseudomonadota</taxon>
        <taxon>Gammaproteobacteria</taxon>
        <taxon>Moraxellales</taxon>
        <taxon>Moraxellaceae</taxon>
        <taxon>Acinetobacter</taxon>
    </lineage>
</organism>
<keyword evidence="2" id="KW-1185">Reference proteome</keyword>
<comment type="caution">
    <text evidence="1">The sequence shown here is derived from an EMBL/GenBank/DDBJ whole genome shotgun (WGS) entry which is preliminary data.</text>
</comment>
<proteinExistence type="predicted"/>
<gene>
    <name evidence="1" type="ORF">D7V21_04100</name>
</gene>
<protein>
    <submittedName>
        <fullName evidence="1">Uncharacterized protein</fullName>
    </submittedName>
</protein>
<dbReference type="Proteomes" id="UP000269001">
    <property type="component" value="Unassembled WGS sequence"/>
</dbReference>
<accession>A0A3A8EZK4</accession>
<dbReference type="EMBL" id="RAXU01000003">
    <property type="protein sequence ID" value="RKG35494.1"/>
    <property type="molecule type" value="Genomic_DNA"/>
</dbReference>
<dbReference type="RefSeq" id="WP_120369264.1">
    <property type="nucleotide sequence ID" value="NZ_RAXU01000003.1"/>
</dbReference>
<evidence type="ECO:0000313" key="1">
    <source>
        <dbReference type="EMBL" id="RKG35494.1"/>
    </source>
</evidence>
<evidence type="ECO:0000313" key="2">
    <source>
        <dbReference type="Proteomes" id="UP000269001"/>
    </source>
</evidence>
<sequence length="231" mass="26228">MWLHASILKIYSIQCVCIWICLVLSQYTKADPLLNTDDTEIVPAKHCQLESAIIAPSHAETTYQFNTACQSIEGIETSLGYSDFLNSNEGHWSAQLKSVIRPMNGWGVAASLKLSGQQSEINQKDNIEWFLNIPFGLDFLNNNFHLYSNVGYQYASEQVHLLRWSVASNLVLSPRTDISLESYNQDRHAPFEQSALHYSLIPNILTFEASVGQRLDTFRERWFGFGLSFTP</sequence>